<organism evidence="1 2">
    <name type="scientific">Gracilariopsis chorda</name>
    <dbReference type="NCBI Taxonomy" id="448386"/>
    <lineage>
        <taxon>Eukaryota</taxon>
        <taxon>Rhodophyta</taxon>
        <taxon>Florideophyceae</taxon>
        <taxon>Rhodymeniophycidae</taxon>
        <taxon>Gracilariales</taxon>
        <taxon>Gracilariaceae</taxon>
        <taxon>Gracilariopsis</taxon>
    </lineage>
</organism>
<reference evidence="1 2" key="1">
    <citation type="journal article" date="2018" name="Mol. Biol. Evol.">
        <title>Analysis of the draft genome of the red seaweed Gracilariopsis chorda provides insights into genome size evolution in Rhodophyta.</title>
        <authorList>
            <person name="Lee J."/>
            <person name="Yang E.C."/>
            <person name="Graf L."/>
            <person name="Yang J.H."/>
            <person name="Qiu H."/>
            <person name="Zel Zion U."/>
            <person name="Chan C.X."/>
            <person name="Stephens T.G."/>
            <person name="Weber A.P.M."/>
            <person name="Boo G.H."/>
            <person name="Boo S.M."/>
            <person name="Kim K.M."/>
            <person name="Shin Y."/>
            <person name="Jung M."/>
            <person name="Lee S.J."/>
            <person name="Yim H.S."/>
            <person name="Lee J.H."/>
            <person name="Bhattacharya D."/>
            <person name="Yoon H.S."/>
        </authorList>
    </citation>
    <scope>NUCLEOTIDE SEQUENCE [LARGE SCALE GENOMIC DNA]</scope>
    <source>
        <strain evidence="1 2">SKKU-2015</strain>
        <tissue evidence="1">Whole body</tissue>
    </source>
</reference>
<evidence type="ECO:0000313" key="1">
    <source>
        <dbReference type="EMBL" id="PXF43943.1"/>
    </source>
</evidence>
<name>A0A2V3IPF7_9FLOR</name>
<dbReference type="Proteomes" id="UP000247409">
    <property type="component" value="Unassembled WGS sequence"/>
</dbReference>
<accession>A0A2V3IPF7</accession>
<gene>
    <name evidence="1" type="ORF">BWQ96_06312</name>
</gene>
<comment type="caution">
    <text evidence="1">The sequence shown here is derived from an EMBL/GenBank/DDBJ whole genome shotgun (WGS) entry which is preliminary data.</text>
</comment>
<dbReference type="AlphaFoldDB" id="A0A2V3IPF7"/>
<proteinExistence type="predicted"/>
<keyword evidence="2" id="KW-1185">Reference proteome</keyword>
<sequence>MSVTNRRDPLRPRTSMSYNIWLKLRMWARAGLLITPLLQELLKEHLTESAWFAARNGNGNLAEVLNPLCNSSETVEDILPTLLLQNGTNIKVLSVIAMLVKRQDDLMFRARQTRSCTVTPRVNTMMNAIALFMRDKSVWGLEKLPMEYYRVGPLREMEHLDLILPHQIRGKTTHARKHESTIEKWVDTVMKAICFYGASDLDEVLHAIVDLLSDKEMSNALWPESYDSEFIPKSCITLEDIALQSPPHKTSSEDERVLGSVLSVLLDESSDQAKMYAESLRVAAFRRYPGLITNGRDLSASILHKCFISGSSALEELNAFIRDAHILMEEDQVKPRYTSCHIHLQRKKYDHMLTGRLVNPISLLSACITKPQRKHFVLEAFTNNEWIELSETFLEDVELGEYPEVDRAVTNMMRYEIFNGFAFKGFVFFDYEGEPTSTFAPIWNFVASPVVKFFEASVADNSDSLKGGGGSDPLRGSLQATLMHTSVYSEIQELYFDTPTIRSKVLLCEAMEGFGLGLNHEEGSYIHDIPRIVGYLLGASVQGERMRRYSFFNYRITKDGRIEHGSKNFICSEEKVELKTDLGEMRRLSSCIREIDSELYKANICNIVVSAMVLAATCDLEDEVTRRVLMSPSANGRTLWERYRESGRVANELEDTIEKFTYLKAYKPALGDSLDYLIGLMKSFLVVWNAGSIAISDSELDLESVETAGMVYDIDRRCVALRTQRKDDSETITVDKPIGRTYLDTTDAENAEITVKYRRRKVSMLDGKLVVGGLLRRTVHRETRLTLEAGPVTAEVGVGRRNRLTQHDILRLMLGEDSNTAAKRMALRYIEEKQLTFSQGSVCYVPKSRHSTRTLLTCLDLRALKNRDAYYNSRNRHVYVMLMGKYVRLEKVRGRSELYHATEVAPNFNRWKSCSIQSIKGYLGAVHTMTEA</sequence>
<dbReference type="EMBL" id="NBIV01000107">
    <property type="protein sequence ID" value="PXF43943.1"/>
    <property type="molecule type" value="Genomic_DNA"/>
</dbReference>
<evidence type="ECO:0000313" key="2">
    <source>
        <dbReference type="Proteomes" id="UP000247409"/>
    </source>
</evidence>
<protein>
    <submittedName>
        <fullName evidence="1">Uncharacterized protein</fullName>
    </submittedName>
</protein>